<keyword evidence="3 6" id="KW-0634">PQQ</keyword>
<sequence>MNKQSDFRHPSLARLLAVGVVTAMCLSIASAWAEDPEPPLGVNVLAPGFKWRPNYVSEDMLLHADKDANNWLNYGKDYEATRFSQLRQINQDNVVKLVPKWNLSFGVTDAQDSQTTVVNGRIYVTASQNKVFSIDGESGRIIWKYEHPLPGDIGPRLCCEAVNRGVAVFKDMVYMATLDSHVVALDNTTGRVKWDVKLGDYKTGEIYTSMPLVANGMIMVGNSGSDVGANAGKITALDPDTGKIVWQTFTRPVSEDDPAAKTWADGSWKTGGASAWLTGNYDPKTKTIFWGVGNPTPDFDPRVREGDNLYSNSTLALDADTGKIKHYFQYTPHGSWDYDGNNEVILIKDEKGRDVWLHADRNGHLYSINRDNAKCNWVVPIARVNWVKKFTDNCRPVVNPDKVPAYDKVVTDIAPILDGGKEWHPAAYSPLTKLMYVPFIDSSMDIQSKKMEWKSGEWFLSSKVLKANPYTGGVKAFNATTGELVWSRPQSTPATSGLVATAGGLVFSGDAEGWFSAMRDDTGETLWRFNVGTGIHGNPTTFNVDGKQYVAIVYGPGGGSLWPLVYGELFKHQNRGGGMIVFGLPD</sequence>
<dbReference type="GO" id="GO:0005509">
    <property type="term" value="F:calcium ion binding"/>
    <property type="evidence" value="ECO:0007669"/>
    <property type="project" value="InterPro"/>
</dbReference>
<dbReference type="InterPro" id="IPR018391">
    <property type="entry name" value="PQQ_b-propeller_rpt"/>
</dbReference>
<name>A0A6C1B411_9RHOO</name>
<dbReference type="Proteomes" id="UP000501991">
    <property type="component" value="Chromosome"/>
</dbReference>
<organism evidence="11 12">
    <name type="scientific">Nitrogeniibacter mangrovi</name>
    <dbReference type="NCBI Taxonomy" id="2016596"/>
    <lineage>
        <taxon>Bacteria</taxon>
        <taxon>Pseudomonadati</taxon>
        <taxon>Pseudomonadota</taxon>
        <taxon>Betaproteobacteria</taxon>
        <taxon>Rhodocyclales</taxon>
        <taxon>Zoogloeaceae</taxon>
        <taxon>Nitrogeniibacter</taxon>
    </lineage>
</organism>
<dbReference type="InterPro" id="IPR017512">
    <property type="entry name" value="PQQ_MeOH/EtOH_DH"/>
</dbReference>
<feature type="disulfide bond" evidence="8">
    <location>
        <begin position="158"/>
        <end position="159"/>
    </location>
</feature>
<proteinExistence type="inferred from homology"/>
<dbReference type="InterPro" id="IPR011047">
    <property type="entry name" value="Quinoprotein_ADH-like_sf"/>
</dbReference>
<evidence type="ECO:0000313" key="11">
    <source>
        <dbReference type="EMBL" id="QID16934.1"/>
    </source>
</evidence>
<comment type="cofactor">
    <cofactor evidence="6">
        <name>pyrroloquinoline quinone</name>
        <dbReference type="ChEBI" id="CHEBI:58442"/>
    </cofactor>
    <text evidence="6">Binds 1 PQQ group per subunit.</text>
</comment>
<feature type="binding site" evidence="6">
    <location>
        <position position="164"/>
    </location>
    <ligand>
        <name>pyrroloquinoline quinone</name>
        <dbReference type="ChEBI" id="CHEBI:58442"/>
    </ligand>
</feature>
<dbReference type="Gene3D" id="2.140.10.10">
    <property type="entry name" value="Quinoprotein alcohol dehydrogenase-like superfamily"/>
    <property type="match status" value="1"/>
</dbReference>
<dbReference type="NCBIfam" id="TIGR03075">
    <property type="entry name" value="PQQ_enz_alc_DH"/>
    <property type="match status" value="1"/>
</dbReference>
<feature type="signal peptide" evidence="9">
    <location>
        <begin position="1"/>
        <end position="33"/>
    </location>
</feature>
<dbReference type="SUPFAM" id="SSF50998">
    <property type="entry name" value="Quinoprotein alcohol dehydrogenase-like"/>
    <property type="match status" value="1"/>
</dbReference>
<feature type="domain" description="Pyrrolo-quinoline quinone repeat" evidence="10">
    <location>
        <begin position="71"/>
        <end position="375"/>
    </location>
</feature>
<feature type="domain" description="Pyrrolo-quinoline quinone repeat" evidence="10">
    <location>
        <begin position="491"/>
        <end position="550"/>
    </location>
</feature>
<dbReference type="GO" id="GO:0016614">
    <property type="term" value="F:oxidoreductase activity, acting on CH-OH group of donors"/>
    <property type="evidence" value="ECO:0007669"/>
    <property type="project" value="InterPro"/>
</dbReference>
<dbReference type="RefSeq" id="WP_173764101.1">
    <property type="nucleotide sequence ID" value="NZ_CP048836.1"/>
</dbReference>
<evidence type="ECO:0000256" key="7">
    <source>
        <dbReference type="PIRSR" id="PIRSR617512-3"/>
    </source>
</evidence>
<comment type="cofactor">
    <cofactor evidence="7">
        <name>Ca(2+)</name>
        <dbReference type="ChEBI" id="CHEBI:29108"/>
    </cofactor>
    <text evidence="7">Binds 1 Ca(2+) ion per subunit.</text>
</comment>
<feature type="chain" id="PRO_5025649323" evidence="9">
    <location>
        <begin position="34"/>
        <end position="586"/>
    </location>
</feature>
<dbReference type="PANTHER" id="PTHR32303">
    <property type="entry name" value="QUINOPROTEIN ALCOHOL DEHYDROGENASE (CYTOCHROME C)"/>
    <property type="match status" value="1"/>
</dbReference>
<dbReference type="GO" id="GO:0016020">
    <property type="term" value="C:membrane"/>
    <property type="evidence" value="ECO:0007669"/>
    <property type="project" value="InterPro"/>
</dbReference>
<dbReference type="AlphaFoldDB" id="A0A6C1B411"/>
<reference evidence="11 12" key="1">
    <citation type="submission" date="2020-02" db="EMBL/GenBank/DDBJ databases">
        <title>Nitrogenibacter mangrovi gen. nov., sp. nov. isolated from mangrove sediment, a denitrifying betaproteobacterium.</title>
        <authorList>
            <person name="Liao H."/>
            <person name="Tian Y."/>
        </authorList>
    </citation>
    <scope>NUCLEOTIDE SEQUENCE [LARGE SCALE GENOMIC DNA]</scope>
    <source>
        <strain evidence="11 12">M9-3-2</strain>
    </source>
</reference>
<evidence type="ECO:0000256" key="6">
    <source>
        <dbReference type="PIRSR" id="PIRSR617512-2"/>
    </source>
</evidence>
<comment type="similarity">
    <text evidence="1">Belongs to the bacterial PQQ dehydrogenase family.</text>
</comment>
<feature type="binding site" evidence="7">
    <location>
        <position position="337"/>
    </location>
    <ligand>
        <name>Ca(2+)</name>
        <dbReference type="ChEBI" id="CHEBI:29108"/>
    </ligand>
</feature>
<evidence type="ECO:0000256" key="3">
    <source>
        <dbReference type="ARBA" id="ARBA00022891"/>
    </source>
</evidence>
<keyword evidence="12" id="KW-1185">Reference proteome</keyword>
<evidence type="ECO:0000256" key="8">
    <source>
        <dbReference type="PIRSR" id="PIRSR617512-4"/>
    </source>
</evidence>
<dbReference type="EC" id="1.1.2.-" evidence="11"/>
<evidence type="ECO:0000256" key="2">
    <source>
        <dbReference type="ARBA" id="ARBA00022723"/>
    </source>
</evidence>
<gene>
    <name evidence="11" type="ORF">G3580_04330</name>
</gene>
<feature type="active site" description="Proton acceptor" evidence="5">
    <location>
        <position position="337"/>
    </location>
</feature>
<evidence type="ECO:0000259" key="10">
    <source>
        <dbReference type="Pfam" id="PF01011"/>
    </source>
</evidence>
<dbReference type="InterPro" id="IPR002372">
    <property type="entry name" value="PQQ_rpt_dom"/>
</dbReference>
<accession>A0A6C1B411</accession>
<dbReference type="EMBL" id="CP048836">
    <property type="protein sequence ID" value="QID16934.1"/>
    <property type="molecule type" value="Genomic_DNA"/>
</dbReference>
<protein>
    <submittedName>
        <fullName evidence="11">PQQ-dependent dehydrogenase, methanol/ethanol family</fullName>
        <ecNumber evidence="11">1.1.2.-</ecNumber>
    </submittedName>
</protein>
<evidence type="ECO:0000256" key="9">
    <source>
        <dbReference type="SAM" id="SignalP"/>
    </source>
</evidence>
<keyword evidence="8" id="KW-1015">Disulfide bond</keyword>
<keyword evidence="7" id="KW-0106">Calcium</keyword>
<evidence type="ECO:0000256" key="4">
    <source>
        <dbReference type="ARBA" id="ARBA00023002"/>
    </source>
</evidence>
<dbReference type="SMART" id="SM00564">
    <property type="entry name" value="PQQ"/>
    <property type="match status" value="6"/>
</dbReference>
<dbReference type="KEGG" id="azq:G3580_04330"/>
<dbReference type="Pfam" id="PF01011">
    <property type="entry name" value="PQQ"/>
    <property type="match status" value="2"/>
</dbReference>
<keyword evidence="2 7" id="KW-0479">Metal-binding</keyword>
<keyword evidence="4 11" id="KW-0560">Oxidoreductase</keyword>
<keyword evidence="9" id="KW-0732">Signal</keyword>
<evidence type="ECO:0000256" key="5">
    <source>
        <dbReference type="PIRSR" id="PIRSR617512-1"/>
    </source>
</evidence>
<evidence type="ECO:0000313" key="12">
    <source>
        <dbReference type="Proteomes" id="UP000501991"/>
    </source>
</evidence>
<feature type="binding site" evidence="6">
    <location>
        <position position="208"/>
    </location>
    <ligand>
        <name>pyrroloquinoline quinone</name>
        <dbReference type="ChEBI" id="CHEBI:58442"/>
    </ligand>
</feature>
<feature type="binding site" evidence="7">
    <location>
        <position position="294"/>
    </location>
    <ligand>
        <name>Ca(2+)</name>
        <dbReference type="ChEBI" id="CHEBI:29108"/>
    </ligand>
</feature>
<evidence type="ECO:0000256" key="1">
    <source>
        <dbReference type="ARBA" id="ARBA00008156"/>
    </source>
</evidence>